<protein>
    <submittedName>
        <fullName evidence="2">Uncharacterized protein</fullName>
    </submittedName>
</protein>
<feature type="compositionally biased region" description="Acidic residues" evidence="1">
    <location>
        <begin position="165"/>
        <end position="180"/>
    </location>
</feature>
<dbReference type="OrthoDB" id="406368at2759"/>
<feature type="compositionally biased region" description="Basic and acidic residues" evidence="1">
    <location>
        <begin position="103"/>
        <end position="129"/>
    </location>
</feature>
<feature type="compositionally biased region" description="Basic and acidic residues" evidence="1">
    <location>
        <begin position="202"/>
        <end position="211"/>
    </location>
</feature>
<evidence type="ECO:0000256" key="1">
    <source>
        <dbReference type="SAM" id="MobiDB-lite"/>
    </source>
</evidence>
<organism evidence="2 3">
    <name type="scientific">Strongylocentrotus purpuratus</name>
    <name type="common">Purple sea urchin</name>
    <dbReference type="NCBI Taxonomy" id="7668"/>
    <lineage>
        <taxon>Eukaryota</taxon>
        <taxon>Metazoa</taxon>
        <taxon>Echinodermata</taxon>
        <taxon>Eleutherozoa</taxon>
        <taxon>Echinozoa</taxon>
        <taxon>Echinoidea</taxon>
        <taxon>Euechinoidea</taxon>
        <taxon>Echinacea</taxon>
        <taxon>Camarodonta</taxon>
        <taxon>Echinidea</taxon>
        <taxon>Strongylocentrotidae</taxon>
        <taxon>Strongylocentrotus</taxon>
    </lineage>
</organism>
<keyword evidence="3" id="KW-1185">Reference proteome</keyword>
<feature type="region of interest" description="Disordered" evidence="1">
    <location>
        <begin position="466"/>
        <end position="518"/>
    </location>
</feature>
<dbReference type="OMA" id="MSNAPEH"/>
<feature type="compositionally biased region" description="Basic and acidic residues" evidence="1">
    <location>
        <begin position="13"/>
        <end position="23"/>
    </location>
</feature>
<evidence type="ECO:0000313" key="2">
    <source>
        <dbReference type="EnsemblMetazoa" id="XP_003729579"/>
    </source>
</evidence>
<dbReference type="EnsemblMetazoa" id="XM_011666036">
    <property type="protein sequence ID" value="XP_011664338"/>
    <property type="gene ID" value="LOC100889773"/>
</dbReference>
<dbReference type="InterPro" id="IPR010736">
    <property type="entry name" value="SHIPPO-rpt"/>
</dbReference>
<dbReference type="Pfam" id="PF07004">
    <property type="entry name" value="SHIPPO-rpt"/>
    <property type="match status" value="3"/>
</dbReference>
<accession>A0A7M7GIJ0</accession>
<dbReference type="GeneID" id="100889773"/>
<dbReference type="InParanoid" id="A0A7M7GIJ0"/>
<feature type="compositionally biased region" description="Polar residues" evidence="1">
    <location>
        <begin position="137"/>
        <end position="146"/>
    </location>
</feature>
<reference evidence="2" key="2">
    <citation type="submission" date="2021-01" db="UniProtKB">
        <authorList>
            <consortium name="EnsemblMetazoa"/>
        </authorList>
    </citation>
    <scope>IDENTIFICATION</scope>
</reference>
<dbReference type="RefSeq" id="XP_003729579.1">
    <property type="nucleotide sequence ID" value="XM_003729531.3"/>
</dbReference>
<feature type="region of interest" description="Disordered" evidence="1">
    <location>
        <begin position="1"/>
        <end position="289"/>
    </location>
</feature>
<dbReference type="AlphaFoldDB" id="A0A7M7GIJ0"/>
<feature type="region of interest" description="Disordered" evidence="1">
    <location>
        <begin position="574"/>
        <end position="603"/>
    </location>
</feature>
<evidence type="ECO:0000313" key="3">
    <source>
        <dbReference type="Proteomes" id="UP000007110"/>
    </source>
</evidence>
<feature type="compositionally biased region" description="Polar residues" evidence="1">
    <location>
        <begin position="588"/>
        <end position="603"/>
    </location>
</feature>
<feature type="compositionally biased region" description="Acidic residues" evidence="1">
    <location>
        <begin position="469"/>
        <end position="482"/>
    </location>
</feature>
<dbReference type="KEGG" id="spu:100889773"/>
<dbReference type="RefSeq" id="XP_011664338.1">
    <property type="nucleotide sequence ID" value="XM_011666036.2"/>
</dbReference>
<reference evidence="3" key="1">
    <citation type="submission" date="2015-02" db="EMBL/GenBank/DDBJ databases">
        <title>Genome sequencing for Strongylocentrotus purpuratus.</title>
        <authorList>
            <person name="Murali S."/>
            <person name="Liu Y."/>
            <person name="Vee V."/>
            <person name="English A."/>
            <person name="Wang M."/>
            <person name="Skinner E."/>
            <person name="Han Y."/>
            <person name="Muzny D.M."/>
            <person name="Worley K.C."/>
            <person name="Gibbs R.A."/>
        </authorList>
    </citation>
    <scope>NUCLEOTIDE SEQUENCE</scope>
</reference>
<feature type="compositionally biased region" description="Polar residues" evidence="1">
    <location>
        <begin position="502"/>
        <end position="518"/>
    </location>
</feature>
<dbReference type="EnsemblMetazoa" id="XM_003729531">
    <property type="protein sequence ID" value="XP_003729579"/>
    <property type="gene ID" value="LOC100889773"/>
</dbReference>
<proteinExistence type="predicted"/>
<sequence>MEAEAQPSVVDGSEVKDEVKGEEVTDDVEVTLEQRVSGDEDVKTAEDAGVSEDQTTLQGDKGAGDSHPNEETEITAEQAERDIHVDGNEREGERDDANDEGETEVKSEDKLEQGEIHIADELRRSRKEDEGDEVVSSKVTTVSFASEVQVLNEDELEEQWTPTGGDDDGGVDADKGDDDTGGIVEPEDNKTEAVGSSTNMARAEDRHHSEEEVSAAQDSNELESIPGATPQAGEQEQSDLDTAENVASMEEAVPDVEKASEEVDIVTTEQGQAVEEEQPLPETAPSGDARVVTAEQNLEAKQGEEDGDEIFDDIPVLQAMEETRKETVHEYEEVVHRSVNSSAPQITLEATVEDNTEQVIAEVEGTEEGEETETHENVPVLQSEEVEAENAFVEAEAGLLAGAPEDVVEATVMEEATSQEHHESGSQEAEDNVLGVEVHMDGNGDQQEKLDDGKDGAVDSHIELHTDDALQDENTNFEENQDENYTRDLTYPSESIPYETDPNLSSVNQEDDPTTGNYSEYQQQQPILASDFDPLPPIEPEMVRHDILQLQEERRIEGLSPIELLTQANQAHGILPSPLRSPHHQQHPRSGSNSKLESMSRATSLSMVQIARIPSPPAHVKAQMMIDEERRASTRTSSRLPPSVMKMSSVMVNARKKAVKNRDASVYYEERQFHKTIGLDEAINSRPPMPFDLDTPGPCLYSPRNKPLYEDNAPEYSFGMKFPERAGGGRTAYSKTWFNSNDNYTVKTRFERRWPSPNAYGKGRSMVGRKVPDKKDYPSFSMRGKTNFIINKRGSENEPGPDQYHRQRSDPLLFRRAPAFSMGAKLDRGRLFGAPEITPAPNYYNPHTKYTSRKVTYPAFTISGIRKPKSHALGPHATL</sequence>
<feature type="compositionally biased region" description="Basic and acidic residues" evidence="1">
    <location>
        <begin position="78"/>
        <end position="95"/>
    </location>
</feature>
<feature type="compositionally biased region" description="Basic and acidic residues" evidence="1">
    <location>
        <begin position="36"/>
        <end position="46"/>
    </location>
</feature>
<dbReference type="Proteomes" id="UP000007110">
    <property type="component" value="Unassembled WGS sequence"/>
</dbReference>
<name>A0A7M7GIJ0_STRPU</name>